<keyword evidence="1" id="KW-1133">Transmembrane helix</keyword>
<gene>
    <name evidence="2" type="ORF">B0F90DRAFT_1752872</name>
</gene>
<accession>A0AAD4QJM8</accession>
<evidence type="ECO:0000313" key="2">
    <source>
        <dbReference type="EMBL" id="KAI0295128.1"/>
    </source>
</evidence>
<keyword evidence="3" id="KW-1185">Reference proteome</keyword>
<name>A0AAD4QJM8_9AGAM</name>
<keyword evidence="1" id="KW-0472">Membrane</keyword>
<comment type="caution">
    <text evidence="2">The sequence shown here is derived from an EMBL/GenBank/DDBJ whole genome shotgun (WGS) entry which is preliminary data.</text>
</comment>
<dbReference type="EMBL" id="WTXG01000062">
    <property type="protein sequence ID" value="KAI0295128.1"/>
    <property type="molecule type" value="Genomic_DNA"/>
</dbReference>
<evidence type="ECO:0000256" key="1">
    <source>
        <dbReference type="SAM" id="Phobius"/>
    </source>
</evidence>
<protein>
    <submittedName>
        <fullName evidence="2">Uncharacterized protein</fullName>
    </submittedName>
</protein>
<reference evidence="2" key="1">
    <citation type="journal article" date="2022" name="New Phytol.">
        <title>Evolutionary transition to the ectomycorrhizal habit in the genomes of a hyperdiverse lineage of mushroom-forming fungi.</title>
        <authorList>
            <person name="Looney B."/>
            <person name="Miyauchi S."/>
            <person name="Morin E."/>
            <person name="Drula E."/>
            <person name="Courty P.E."/>
            <person name="Kohler A."/>
            <person name="Kuo A."/>
            <person name="LaButti K."/>
            <person name="Pangilinan J."/>
            <person name="Lipzen A."/>
            <person name="Riley R."/>
            <person name="Andreopoulos W."/>
            <person name="He G."/>
            <person name="Johnson J."/>
            <person name="Nolan M."/>
            <person name="Tritt A."/>
            <person name="Barry K.W."/>
            <person name="Grigoriev I.V."/>
            <person name="Nagy L.G."/>
            <person name="Hibbett D."/>
            <person name="Henrissat B."/>
            <person name="Matheny P.B."/>
            <person name="Labbe J."/>
            <person name="Martin F.M."/>
        </authorList>
    </citation>
    <scope>NUCLEOTIDE SEQUENCE</scope>
    <source>
        <strain evidence="2">BPL690</strain>
    </source>
</reference>
<proteinExistence type="predicted"/>
<dbReference type="AlphaFoldDB" id="A0AAD4QJM8"/>
<evidence type="ECO:0000313" key="3">
    <source>
        <dbReference type="Proteomes" id="UP001203297"/>
    </source>
</evidence>
<organism evidence="2 3">
    <name type="scientific">Multifurca ochricompacta</name>
    <dbReference type="NCBI Taxonomy" id="376703"/>
    <lineage>
        <taxon>Eukaryota</taxon>
        <taxon>Fungi</taxon>
        <taxon>Dikarya</taxon>
        <taxon>Basidiomycota</taxon>
        <taxon>Agaricomycotina</taxon>
        <taxon>Agaricomycetes</taxon>
        <taxon>Russulales</taxon>
        <taxon>Russulaceae</taxon>
        <taxon>Multifurca</taxon>
    </lineage>
</organism>
<sequence>MCTWHTAHLVFGLTWPLPFFALPVWPSNSNSNSPWSMVHGPWLNLPIPILTPSYPLSVYPFVFLESGQSHFISFSNYPSPP</sequence>
<feature type="transmembrane region" description="Helical" evidence="1">
    <location>
        <begin position="45"/>
        <end position="64"/>
    </location>
</feature>
<feature type="transmembrane region" description="Helical" evidence="1">
    <location>
        <begin position="7"/>
        <end position="25"/>
    </location>
</feature>
<keyword evidence="1" id="KW-0812">Transmembrane</keyword>
<dbReference type="Proteomes" id="UP001203297">
    <property type="component" value="Unassembled WGS sequence"/>
</dbReference>